<evidence type="ECO:0000256" key="3">
    <source>
        <dbReference type="ARBA" id="ARBA00022723"/>
    </source>
</evidence>
<dbReference type="InterPro" id="IPR036909">
    <property type="entry name" value="Cyt_c-like_dom_sf"/>
</dbReference>
<protein>
    <submittedName>
        <fullName evidence="9">Cytochrome C</fullName>
    </submittedName>
</protein>
<dbReference type="EMBL" id="NXLV01000017">
    <property type="protein sequence ID" value="RDU69180.1"/>
    <property type="molecule type" value="Genomic_DNA"/>
</dbReference>
<dbReference type="RefSeq" id="WP_115570059.1">
    <property type="nucleotide sequence ID" value="NZ_NXLV01000017.1"/>
</dbReference>
<keyword evidence="1" id="KW-0813">Transport</keyword>
<dbReference type="GO" id="GO:0020037">
    <property type="term" value="F:heme binding"/>
    <property type="evidence" value="ECO:0007669"/>
    <property type="project" value="InterPro"/>
</dbReference>
<gene>
    <name evidence="9" type="ORF">CQA58_07320</name>
</gene>
<comment type="caution">
    <text evidence="9">The sequence shown here is derived from an EMBL/GenBank/DDBJ whole genome shotgun (WGS) entry which is preliminary data.</text>
</comment>
<dbReference type="PROSITE" id="PS51007">
    <property type="entry name" value="CYTC"/>
    <property type="match status" value="1"/>
</dbReference>
<evidence type="ECO:0000256" key="4">
    <source>
        <dbReference type="ARBA" id="ARBA00022982"/>
    </source>
</evidence>
<dbReference type="GO" id="GO:0046872">
    <property type="term" value="F:metal ion binding"/>
    <property type="evidence" value="ECO:0007669"/>
    <property type="project" value="UniProtKB-KW"/>
</dbReference>
<dbReference type="Pfam" id="PF00034">
    <property type="entry name" value="Cytochrom_C"/>
    <property type="match status" value="1"/>
</dbReference>
<keyword evidence="4" id="KW-0249">Electron transport</keyword>
<dbReference type="PANTHER" id="PTHR33751">
    <property type="entry name" value="CBB3-TYPE CYTOCHROME C OXIDASE SUBUNIT FIXP"/>
    <property type="match status" value="1"/>
</dbReference>
<keyword evidence="3 6" id="KW-0479">Metal-binding</keyword>
<accession>A0A3D8IW16</accession>
<keyword evidence="5 6" id="KW-0408">Iron</keyword>
<dbReference type="InterPro" id="IPR050597">
    <property type="entry name" value="Cytochrome_c_Oxidase_Subunit"/>
</dbReference>
<evidence type="ECO:0000256" key="2">
    <source>
        <dbReference type="ARBA" id="ARBA00022617"/>
    </source>
</evidence>
<evidence type="ECO:0000256" key="1">
    <source>
        <dbReference type="ARBA" id="ARBA00022448"/>
    </source>
</evidence>
<evidence type="ECO:0000313" key="10">
    <source>
        <dbReference type="Proteomes" id="UP000257045"/>
    </source>
</evidence>
<evidence type="ECO:0000313" key="9">
    <source>
        <dbReference type="EMBL" id="RDU69180.1"/>
    </source>
</evidence>
<keyword evidence="2 6" id="KW-0349">Heme</keyword>
<sequence>MKKVMALGLISALACSAFAVDPATLYKKCATCHGAKGEKKALNKSNIIATMSAEQIKTALEGYKAGTLNIHGQGKMMNMQVKNLSAQEIDALSQYIPTLNK</sequence>
<feature type="signal peptide" evidence="7">
    <location>
        <begin position="1"/>
        <end position="19"/>
    </location>
</feature>
<dbReference type="AlphaFoldDB" id="A0A3D8IW16"/>
<dbReference type="OrthoDB" id="5340148at2"/>
<dbReference type="InterPro" id="IPR009056">
    <property type="entry name" value="Cyt_c-like_dom"/>
</dbReference>
<dbReference type="PROSITE" id="PS51257">
    <property type="entry name" value="PROKAR_LIPOPROTEIN"/>
    <property type="match status" value="1"/>
</dbReference>
<keyword evidence="7" id="KW-0732">Signal</keyword>
<name>A0A3D8IW16_9HELI</name>
<reference evidence="9 10" key="1">
    <citation type="submission" date="2018-04" db="EMBL/GenBank/DDBJ databases">
        <title>Novel Campyloabacter and Helicobacter Species and Strains.</title>
        <authorList>
            <person name="Mannion A.J."/>
            <person name="Shen Z."/>
            <person name="Fox J.G."/>
        </authorList>
    </citation>
    <scope>NUCLEOTIDE SEQUENCE [LARGE SCALE GENOMIC DNA]</scope>
    <source>
        <strain evidence="9 10">MIT 04-9366</strain>
    </source>
</reference>
<evidence type="ECO:0000256" key="5">
    <source>
        <dbReference type="ARBA" id="ARBA00023004"/>
    </source>
</evidence>
<proteinExistence type="predicted"/>
<dbReference type="PANTHER" id="PTHR33751:SF9">
    <property type="entry name" value="CYTOCHROME C4"/>
    <property type="match status" value="1"/>
</dbReference>
<evidence type="ECO:0000259" key="8">
    <source>
        <dbReference type="PROSITE" id="PS51007"/>
    </source>
</evidence>
<organism evidence="9 10">
    <name type="scientific">Helicobacter brantae</name>
    <dbReference type="NCBI Taxonomy" id="375927"/>
    <lineage>
        <taxon>Bacteria</taxon>
        <taxon>Pseudomonadati</taxon>
        <taxon>Campylobacterota</taxon>
        <taxon>Epsilonproteobacteria</taxon>
        <taxon>Campylobacterales</taxon>
        <taxon>Helicobacteraceae</taxon>
        <taxon>Helicobacter</taxon>
    </lineage>
</organism>
<dbReference type="GO" id="GO:0009055">
    <property type="term" value="F:electron transfer activity"/>
    <property type="evidence" value="ECO:0007669"/>
    <property type="project" value="InterPro"/>
</dbReference>
<feature type="domain" description="Cytochrome c" evidence="8">
    <location>
        <begin position="17"/>
        <end position="100"/>
    </location>
</feature>
<evidence type="ECO:0000256" key="6">
    <source>
        <dbReference type="PROSITE-ProRule" id="PRU00433"/>
    </source>
</evidence>
<dbReference type="SUPFAM" id="SSF46626">
    <property type="entry name" value="Cytochrome c"/>
    <property type="match status" value="1"/>
</dbReference>
<dbReference type="Proteomes" id="UP000257045">
    <property type="component" value="Unassembled WGS sequence"/>
</dbReference>
<keyword evidence="10" id="KW-1185">Reference proteome</keyword>
<dbReference type="Gene3D" id="1.10.760.10">
    <property type="entry name" value="Cytochrome c-like domain"/>
    <property type="match status" value="1"/>
</dbReference>
<evidence type="ECO:0000256" key="7">
    <source>
        <dbReference type="SAM" id="SignalP"/>
    </source>
</evidence>
<feature type="chain" id="PRO_5017620796" evidence="7">
    <location>
        <begin position="20"/>
        <end position="101"/>
    </location>
</feature>